<comment type="similarity">
    <text evidence="1">Belongs to the Gfo/Idh/MocA family.</text>
</comment>
<dbReference type="Proteomes" id="UP001344906">
    <property type="component" value="Unassembled WGS sequence"/>
</dbReference>
<dbReference type="InterPro" id="IPR000683">
    <property type="entry name" value="Gfo/Idh/MocA-like_OxRdtase_N"/>
</dbReference>
<evidence type="ECO:0000313" key="5">
    <source>
        <dbReference type="Proteomes" id="UP001344906"/>
    </source>
</evidence>
<dbReference type="Gene3D" id="3.40.50.720">
    <property type="entry name" value="NAD(P)-binding Rossmann-like Domain"/>
    <property type="match status" value="1"/>
</dbReference>
<organism evidence="4 5">
    <name type="scientific">Dictyobacter halimunensis</name>
    <dbReference type="NCBI Taxonomy" id="3026934"/>
    <lineage>
        <taxon>Bacteria</taxon>
        <taxon>Bacillati</taxon>
        <taxon>Chloroflexota</taxon>
        <taxon>Ktedonobacteria</taxon>
        <taxon>Ktedonobacterales</taxon>
        <taxon>Dictyobacteraceae</taxon>
        <taxon>Dictyobacter</taxon>
    </lineage>
</organism>
<dbReference type="Gene3D" id="3.30.360.10">
    <property type="entry name" value="Dihydrodipicolinate Reductase, domain 2"/>
    <property type="match status" value="1"/>
</dbReference>
<sequence length="411" mass="46903">MKKYAIVGASSRGTSMFALPIAEKYADVARLVGVYDPNYKRAQLLQQKYGGGFSVYASFEEMVCDARPDIVIVTTIDRYHHEYIIQALEMGCDVITEKPMTIDEEKCNAILEAERRTGRNVTVTFNMRFEPLVMRMKELLKQRIIGQIFSVHFEWFLDTSHGADYFRRWHRRKENSGGLQVHKSTHHFDVINWLLEEEPVEVCAFGTLRFYGPTREQRGERCLTCQYKNTCEFYFDIARGDMREMYLESEDVDGYYRDACVFSDEIDIEDSVSLNARYSGGAVMSYSLTAYSPYEGFKVSINGSEGRLEAENLHGAIGPFAGEHIYKLRMYNRKQEEITVKVPVLQGMHGGSDEQLQRMLFRGDVPDALHQQASSWDGAMSNAIGFAANRSMKEGRSIAIKDMIQRPGGNG</sequence>
<dbReference type="RefSeq" id="WP_338247734.1">
    <property type="nucleotide sequence ID" value="NZ_BSRI01000001.1"/>
</dbReference>
<dbReference type="EMBL" id="BSRI01000001">
    <property type="protein sequence ID" value="GLV54019.1"/>
    <property type="molecule type" value="Genomic_DNA"/>
</dbReference>
<evidence type="ECO:0000259" key="3">
    <source>
        <dbReference type="Pfam" id="PF02894"/>
    </source>
</evidence>
<dbReference type="InterPro" id="IPR051450">
    <property type="entry name" value="Gfo/Idh/MocA_Oxidoreductases"/>
</dbReference>
<dbReference type="Pfam" id="PF02894">
    <property type="entry name" value="GFO_IDH_MocA_C"/>
    <property type="match status" value="1"/>
</dbReference>
<reference evidence="4 5" key="1">
    <citation type="submission" date="2023-02" db="EMBL/GenBank/DDBJ databases">
        <title>Dictyobacter halimunensis sp. nov., a new member of the class Ktedonobacteria from forest soil in a geothermal area.</title>
        <authorList>
            <person name="Rachmania M.K."/>
            <person name="Ningsih F."/>
            <person name="Sakai Y."/>
            <person name="Yabe S."/>
            <person name="Yokota A."/>
            <person name="Sjamsuridzal W."/>
        </authorList>
    </citation>
    <scope>NUCLEOTIDE SEQUENCE [LARGE SCALE GENOMIC DNA]</scope>
    <source>
        <strain evidence="4 5">S3.2.2.5</strain>
    </source>
</reference>
<evidence type="ECO:0000256" key="1">
    <source>
        <dbReference type="ARBA" id="ARBA00010928"/>
    </source>
</evidence>
<name>A0ABQ6FIN8_9CHLR</name>
<feature type="domain" description="Gfo/Idh/MocA-like oxidoreductase C-terminal" evidence="3">
    <location>
        <begin position="137"/>
        <end position="399"/>
    </location>
</feature>
<dbReference type="SUPFAM" id="SSF55347">
    <property type="entry name" value="Glyceraldehyde-3-phosphate dehydrogenase-like, C-terminal domain"/>
    <property type="match status" value="1"/>
</dbReference>
<dbReference type="PANTHER" id="PTHR43377">
    <property type="entry name" value="BILIVERDIN REDUCTASE A"/>
    <property type="match status" value="1"/>
</dbReference>
<proteinExistence type="inferred from homology"/>
<comment type="caution">
    <text evidence="4">The sequence shown here is derived from an EMBL/GenBank/DDBJ whole genome shotgun (WGS) entry which is preliminary data.</text>
</comment>
<keyword evidence="5" id="KW-1185">Reference proteome</keyword>
<accession>A0ABQ6FIN8</accession>
<feature type="domain" description="Gfo/Idh/MocA-like oxidoreductase N-terminal" evidence="2">
    <location>
        <begin position="3"/>
        <end position="125"/>
    </location>
</feature>
<evidence type="ECO:0000259" key="2">
    <source>
        <dbReference type="Pfam" id="PF01408"/>
    </source>
</evidence>
<gene>
    <name evidence="4" type="ORF">KDH_08680</name>
</gene>
<dbReference type="InterPro" id="IPR036291">
    <property type="entry name" value="NAD(P)-bd_dom_sf"/>
</dbReference>
<dbReference type="PANTHER" id="PTHR43377:SF2">
    <property type="entry name" value="BINDING ROSSMANN FOLD OXIDOREDUCTASE, PUTATIVE (AFU_ORTHOLOGUE AFUA_4G00560)-RELATED"/>
    <property type="match status" value="1"/>
</dbReference>
<dbReference type="Pfam" id="PF01408">
    <property type="entry name" value="GFO_IDH_MocA"/>
    <property type="match status" value="1"/>
</dbReference>
<protein>
    <submittedName>
        <fullName evidence="4">4,5-dihydroxyphthalate dehydrogenase</fullName>
    </submittedName>
</protein>
<dbReference type="SUPFAM" id="SSF51735">
    <property type="entry name" value="NAD(P)-binding Rossmann-fold domains"/>
    <property type="match status" value="1"/>
</dbReference>
<dbReference type="InterPro" id="IPR004104">
    <property type="entry name" value="Gfo/Idh/MocA-like_OxRdtase_C"/>
</dbReference>
<evidence type="ECO:0000313" key="4">
    <source>
        <dbReference type="EMBL" id="GLV54019.1"/>
    </source>
</evidence>